<sequence>MFQHSCPYALEQNERVERKHGHIVESSLTLLAQAQLPVSFWWDACEVFLINRLPRRVLQGISPHEKLFRLLAPNSGCRAQHLLRLPHFLLLRHCLAVPPVAAPRRNPGIMGLREPPIFLSFPISPTSIRQFEINEVSTIEKK</sequence>
<dbReference type="GO" id="GO:0003676">
    <property type="term" value="F:nucleic acid binding"/>
    <property type="evidence" value="ECO:0007669"/>
    <property type="project" value="InterPro"/>
</dbReference>
<proteinExistence type="predicted"/>
<dbReference type="InterPro" id="IPR039537">
    <property type="entry name" value="Retrotran_Ty1/copia-like"/>
</dbReference>
<dbReference type="Gene3D" id="3.30.420.10">
    <property type="entry name" value="Ribonuclease H-like superfamily/Ribonuclease H"/>
    <property type="match status" value="1"/>
</dbReference>
<comment type="caution">
    <text evidence="1">The sequence shown here is derived from an EMBL/GenBank/DDBJ whole genome shotgun (WGS) entry which is preliminary data.</text>
</comment>
<dbReference type="InterPro" id="IPR012337">
    <property type="entry name" value="RNaseH-like_sf"/>
</dbReference>
<dbReference type="PANTHER" id="PTHR42648:SF26">
    <property type="entry name" value="INTEGRASE CATALYTIC DOMAIN-CONTAINING PROTEIN"/>
    <property type="match status" value="1"/>
</dbReference>
<dbReference type="InterPro" id="IPR036397">
    <property type="entry name" value="RNaseH_sf"/>
</dbReference>
<dbReference type="AlphaFoldDB" id="A0AAP0LCP9"/>
<organism evidence="1 2">
    <name type="scientific">Stephania cephalantha</name>
    <dbReference type="NCBI Taxonomy" id="152367"/>
    <lineage>
        <taxon>Eukaryota</taxon>
        <taxon>Viridiplantae</taxon>
        <taxon>Streptophyta</taxon>
        <taxon>Embryophyta</taxon>
        <taxon>Tracheophyta</taxon>
        <taxon>Spermatophyta</taxon>
        <taxon>Magnoliopsida</taxon>
        <taxon>Ranunculales</taxon>
        <taxon>Menispermaceae</taxon>
        <taxon>Menispermoideae</taxon>
        <taxon>Cissampelideae</taxon>
        <taxon>Stephania</taxon>
    </lineage>
</organism>
<dbReference type="PANTHER" id="PTHR42648">
    <property type="entry name" value="TRANSPOSASE, PUTATIVE-RELATED"/>
    <property type="match status" value="1"/>
</dbReference>
<name>A0AAP0LCP9_9MAGN</name>
<reference evidence="1 2" key="1">
    <citation type="submission" date="2024-01" db="EMBL/GenBank/DDBJ databases">
        <title>Genome assemblies of Stephania.</title>
        <authorList>
            <person name="Yang L."/>
        </authorList>
    </citation>
    <scope>NUCLEOTIDE SEQUENCE [LARGE SCALE GENOMIC DNA]</scope>
    <source>
        <strain evidence="1">JXDWG</strain>
        <tissue evidence="1">Leaf</tissue>
    </source>
</reference>
<dbReference type="SUPFAM" id="SSF53098">
    <property type="entry name" value="Ribonuclease H-like"/>
    <property type="match status" value="1"/>
</dbReference>
<evidence type="ECO:0000313" key="2">
    <source>
        <dbReference type="Proteomes" id="UP001419268"/>
    </source>
</evidence>
<dbReference type="Proteomes" id="UP001419268">
    <property type="component" value="Unassembled WGS sequence"/>
</dbReference>
<protein>
    <submittedName>
        <fullName evidence="1">Uncharacterized protein</fullName>
    </submittedName>
</protein>
<keyword evidence="2" id="KW-1185">Reference proteome</keyword>
<gene>
    <name evidence="1" type="ORF">Scep_001875</name>
</gene>
<evidence type="ECO:0000313" key="1">
    <source>
        <dbReference type="EMBL" id="KAK9166684.1"/>
    </source>
</evidence>
<dbReference type="EMBL" id="JBBNAG010000001">
    <property type="protein sequence ID" value="KAK9166684.1"/>
    <property type="molecule type" value="Genomic_DNA"/>
</dbReference>
<accession>A0AAP0LCP9</accession>